<dbReference type="Proteomes" id="UP000621560">
    <property type="component" value="Unassembled WGS sequence"/>
</dbReference>
<dbReference type="Pfam" id="PF01973">
    <property type="entry name" value="MptE-like"/>
    <property type="match status" value="1"/>
</dbReference>
<evidence type="ECO:0000313" key="3">
    <source>
        <dbReference type="Proteomes" id="UP000621560"/>
    </source>
</evidence>
<dbReference type="RefSeq" id="WP_190915270.1">
    <property type="nucleotide sequence ID" value="NZ_JACXIZ010000011.1"/>
</dbReference>
<sequence>MNWTSGYCRFCAKPRLTGKVTPMRNEDIRQRNLAALPAYLLADVETPVPGDATGEIEMLNAADGSVVSAVRTGGHVLPTASLIDPLGEAADWARTLEVDNVRLCFIYGCGSGYPLLAYQARKKPDTLTIIFERRPALFRALLDGVDLSPLLADPSVRWVIGDHAQMLERIGDALGGEVLLHCTRLAVHFTPPAHRVDKAFYLKLHEWLLDRLTMLTQSIGNSVHDTLFGLHNSLDNARSIQESMPLSELKGVYAGMPAFVVASGPSLDRNLDRLAGMDRHALILTAESALLPCLKRGVKPHAICVTERSPDVYHYHFAPATLPEGVALVGLSSLDPRIPASMPGPWLPVFRIGESSTAWLREALEPASAGLQGGMSSAHLAFELALYCGADPIIFVGQDLAFADDGRTTHSDASLYATSVLAEQVQRLRSEPPLTVMGSAGRPVRTTRLWLDFKTWFEHQIGRHPGVSFINATEGGAHIEGTKVMTLADALDHVPRAHPVPRLSELLAYRRAPVPWEKTAARLGSALAHLVRKTGELQSECRADLARCGFLLEACRLHRSHPGPALPGWLGERFSELGERFRRYTDDPHVSIYIQPLVYSYLRRLGRSAALDTLTAVEEDVRLHEQLFARLQRVLALMQRQFEAALLRLEKQGKRTNE</sequence>
<protein>
    <submittedName>
        <fullName evidence="2">Motility associated factor glycosyltransferase family protein</fullName>
    </submittedName>
</protein>
<name>A0A927BS43_9BACL</name>
<dbReference type="PANTHER" id="PTHR41786">
    <property type="entry name" value="MOTILITY ACCESSORY FACTOR MAF"/>
    <property type="match status" value="1"/>
</dbReference>
<gene>
    <name evidence="2" type="ORF">IDH44_04895</name>
</gene>
<dbReference type="PANTHER" id="PTHR41786:SF1">
    <property type="entry name" value="6-HYDROXYMETHYLPTERIN DIPHOSPHOKINASE MPTE-LIKE DOMAIN-CONTAINING PROTEIN"/>
    <property type="match status" value="1"/>
</dbReference>
<accession>A0A927BS43</accession>
<feature type="domain" description="6-hydroxymethylpterin diphosphokinase MptE-like" evidence="1">
    <location>
        <begin position="232"/>
        <end position="404"/>
    </location>
</feature>
<keyword evidence="3" id="KW-1185">Reference proteome</keyword>
<evidence type="ECO:0000259" key="1">
    <source>
        <dbReference type="Pfam" id="PF01973"/>
    </source>
</evidence>
<evidence type="ECO:0000313" key="2">
    <source>
        <dbReference type="EMBL" id="MBD2844519.1"/>
    </source>
</evidence>
<dbReference type="AlphaFoldDB" id="A0A927BS43"/>
<dbReference type="EMBL" id="JACXIZ010000011">
    <property type="protein sequence ID" value="MBD2844519.1"/>
    <property type="molecule type" value="Genomic_DNA"/>
</dbReference>
<comment type="caution">
    <text evidence="2">The sequence shown here is derived from an EMBL/GenBank/DDBJ whole genome shotgun (WGS) entry which is preliminary data.</text>
</comment>
<proteinExistence type="predicted"/>
<reference evidence="2" key="1">
    <citation type="submission" date="2020-09" db="EMBL/GenBank/DDBJ databases">
        <title>A novel bacterium of genus Paenibacillus, isolated from South China Sea.</title>
        <authorList>
            <person name="Huang H."/>
            <person name="Mo K."/>
            <person name="Hu Y."/>
        </authorList>
    </citation>
    <scope>NUCLEOTIDE SEQUENCE</scope>
    <source>
        <strain evidence="2">IB182496</strain>
    </source>
</reference>
<dbReference type="InterPro" id="IPR002826">
    <property type="entry name" value="MptE-like"/>
</dbReference>
<organism evidence="2 3">
    <name type="scientific">Paenibacillus sabuli</name>
    <dbReference type="NCBI Taxonomy" id="2772509"/>
    <lineage>
        <taxon>Bacteria</taxon>
        <taxon>Bacillati</taxon>
        <taxon>Bacillota</taxon>
        <taxon>Bacilli</taxon>
        <taxon>Bacillales</taxon>
        <taxon>Paenibacillaceae</taxon>
        <taxon>Paenibacillus</taxon>
    </lineage>
</organism>